<dbReference type="EMBL" id="AP027729">
    <property type="protein sequence ID" value="BDZ41011.1"/>
    <property type="molecule type" value="Genomic_DNA"/>
</dbReference>
<gene>
    <name evidence="1" type="ORF">GCM10025865_03100</name>
</gene>
<protein>
    <submittedName>
        <fullName evidence="1">Uncharacterized protein</fullName>
    </submittedName>
</protein>
<reference evidence="2" key="1">
    <citation type="journal article" date="2019" name="Int. J. Syst. Evol. Microbiol.">
        <title>The Global Catalogue of Microorganisms (GCM) 10K type strain sequencing project: providing services to taxonomists for standard genome sequencing and annotation.</title>
        <authorList>
            <consortium name="The Broad Institute Genomics Platform"/>
            <consortium name="The Broad Institute Genome Sequencing Center for Infectious Disease"/>
            <person name="Wu L."/>
            <person name="Ma J."/>
        </authorList>
    </citation>
    <scope>NUCLEOTIDE SEQUENCE [LARGE SCALE GENOMIC DNA]</scope>
    <source>
        <strain evidence="2">NBRC 108565</strain>
    </source>
</reference>
<organism evidence="1 2">
    <name type="scientific">Paraoerskovia sediminicola</name>
    <dbReference type="NCBI Taxonomy" id="1138587"/>
    <lineage>
        <taxon>Bacteria</taxon>
        <taxon>Bacillati</taxon>
        <taxon>Actinomycetota</taxon>
        <taxon>Actinomycetes</taxon>
        <taxon>Micrococcales</taxon>
        <taxon>Cellulomonadaceae</taxon>
        <taxon>Paraoerskovia</taxon>
    </lineage>
</organism>
<evidence type="ECO:0000313" key="2">
    <source>
        <dbReference type="Proteomes" id="UP001321475"/>
    </source>
</evidence>
<proteinExistence type="predicted"/>
<sequence length="197" mass="20511">MTDEPSTPSPHTADGPQTSVTAAQIALAEAVREIEQHVSSAGWDGPVRLFALVDTAGALAADPSLAERLPADVVETAATGNGHLTSVEQELAEADDLEALLARIGWPDSVDGAALVVERIVLPPEAEQDVPGDPEAALAFLSEHPSREDVRIAVGVLRDGSAWCGLRSRSHDDDTQVAFGSDLVPGLVEALAATLRD</sequence>
<dbReference type="Proteomes" id="UP001321475">
    <property type="component" value="Chromosome"/>
</dbReference>
<dbReference type="RefSeq" id="WP_286218292.1">
    <property type="nucleotide sequence ID" value="NZ_AP027729.1"/>
</dbReference>
<accession>A0ABM8FZ26</accession>
<keyword evidence="2" id="KW-1185">Reference proteome</keyword>
<evidence type="ECO:0000313" key="1">
    <source>
        <dbReference type="EMBL" id="BDZ41011.1"/>
    </source>
</evidence>
<dbReference type="NCBIfam" id="NF040618">
    <property type="entry name" value="PPA1309_fam"/>
    <property type="match status" value="1"/>
</dbReference>
<name>A0ABM8FZ26_9CELL</name>
<dbReference type="InterPro" id="IPR047681">
    <property type="entry name" value="PPA1309-like"/>
</dbReference>